<evidence type="ECO:0000256" key="1">
    <source>
        <dbReference type="SAM" id="MobiDB-lite"/>
    </source>
</evidence>
<dbReference type="AlphaFoldDB" id="A0A1C4Z1F2"/>
<evidence type="ECO:0000313" key="3">
    <source>
        <dbReference type="Proteomes" id="UP000198224"/>
    </source>
</evidence>
<feature type="region of interest" description="Disordered" evidence="1">
    <location>
        <begin position="1"/>
        <end position="23"/>
    </location>
</feature>
<dbReference type="EMBL" id="LT607409">
    <property type="protein sequence ID" value="SCF26726.1"/>
    <property type="molecule type" value="Genomic_DNA"/>
</dbReference>
<sequence>MGDSAPAHRRSSTLLNADGQGGMAGADVTVEWQVSTTDRRLTARGTPTH</sequence>
<protein>
    <submittedName>
        <fullName evidence="2">Uncharacterized protein</fullName>
    </submittedName>
</protein>
<keyword evidence="3" id="KW-1185">Reference proteome</keyword>
<gene>
    <name evidence="2" type="ORF">GA0070612_5624</name>
</gene>
<name>A0A1C4Z1F2_9ACTN</name>
<proteinExistence type="predicted"/>
<accession>A0A1C4Z1F2</accession>
<evidence type="ECO:0000313" key="2">
    <source>
        <dbReference type="EMBL" id="SCF26726.1"/>
    </source>
</evidence>
<organism evidence="2 3">
    <name type="scientific">Micromonospora chokoriensis</name>
    <dbReference type="NCBI Taxonomy" id="356851"/>
    <lineage>
        <taxon>Bacteria</taxon>
        <taxon>Bacillati</taxon>
        <taxon>Actinomycetota</taxon>
        <taxon>Actinomycetes</taxon>
        <taxon>Micromonosporales</taxon>
        <taxon>Micromonosporaceae</taxon>
        <taxon>Micromonospora</taxon>
    </lineage>
</organism>
<reference evidence="3" key="1">
    <citation type="submission" date="2016-06" db="EMBL/GenBank/DDBJ databases">
        <authorList>
            <person name="Varghese N."/>
            <person name="Submissions Spin"/>
        </authorList>
    </citation>
    <scope>NUCLEOTIDE SEQUENCE [LARGE SCALE GENOMIC DNA]</scope>
    <source>
        <strain evidence="3">DSM 45160</strain>
    </source>
</reference>
<dbReference type="RefSeq" id="WP_157742627.1">
    <property type="nucleotide sequence ID" value="NZ_LT607409.1"/>
</dbReference>
<dbReference type="Proteomes" id="UP000198224">
    <property type="component" value="Chromosome I"/>
</dbReference>